<evidence type="ECO:0000256" key="1">
    <source>
        <dbReference type="SAM" id="MobiDB-lite"/>
    </source>
</evidence>
<protein>
    <submittedName>
        <fullName evidence="2">Uncharacterized protein</fullName>
    </submittedName>
</protein>
<dbReference type="EMBL" id="QGKV02001507">
    <property type="protein sequence ID" value="KAF3528428.1"/>
    <property type="molecule type" value="Genomic_DNA"/>
</dbReference>
<reference evidence="2 3" key="1">
    <citation type="journal article" date="2020" name="BMC Genomics">
        <title>Intraspecific diversification of the crop wild relative Brassica cretica Lam. using demographic model selection.</title>
        <authorList>
            <person name="Kioukis A."/>
            <person name="Michalopoulou V.A."/>
            <person name="Briers L."/>
            <person name="Pirintsos S."/>
            <person name="Studholme D.J."/>
            <person name="Pavlidis P."/>
            <person name="Sarris P.F."/>
        </authorList>
    </citation>
    <scope>NUCLEOTIDE SEQUENCE [LARGE SCALE GENOMIC DNA]</scope>
    <source>
        <strain evidence="3">cv. PFS-1207/04</strain>
    </source>
</reference>
<accession>A0ABQ7B8A3</accession>
<evidence type="ECO:0000313" key="3">
    <source>
        <dbReference type="Proteomes" id="UP000266723"/>
    </source>
</evidence>
<feature type="region of interest" description="Disordered" evidence="1">
    <location>
        <begin position="46"/>
        <end position="75"/>
    </location>
</feature>
<organism evidence="2 3">
    <name type="scientific">Brassica cretica</name>
    <name type="common">Mustard</name>
    <dbReference type="NCBI Taxonomy" id="69181"/>
    <lineage>
        <taxon>Eukaryota</taxon>
        <taxon>Viridiplantae</taxon>
        <taxon>Streptophyta</taxon>
        <taxon>Embryophyta</taxon>
        <taxon>Tracheophyta</taxon>
        <taxon>Spermatophyta</taxon>
        <taxon>Magnoliopsida</taxon>
        <taxon>eudicotyledons</taxon>
        <taxon>Gunneridae</taxon>
        <taxon>Pentapetalae</taxon>
        <taxon>rosids</taxon>
        <taxon>malvids</taxon>
        <taxon>Brassicales</taxon>
        <taxon>Brassicaceae</taxon>
        <taxon>Brassiceae</taxon>
        <taxon>Brassica</taxon>
    </lineage>
</organism>
<dbReference type="Proteomes" id="UP000266723">
    <property type="component" value="Unassembled WGS sequence"/>
</dbReference>
<name>A0ABQ7B8A3_BRACR</name>
<comment type="caution">
    <text evidence="2">The sequence shown here is derived from an EMBL/GenBank/DDBJ whole genome shotgun (WGS) entry which is preliminary data.</text>
</comment>
<sequence>MLSFAPPLLLLKRLLKVKLHRLVAHKVMEISNGDFGAFRDGLEAKRGDSREGDALIKCPSGIRTSQRPFGPSRSH</sequence>
<proteinExistence type="predicted"/>
<gene>
    <name evidence="2" type="ORF">DY000_02043513</name>
</gene>
<keyword evidence="3" id="KW-1185">Reference proteome</keyword>
<evidence type="ECO:0000313" key="2">
    <source>
        <dbReference type="EMBL" id="KAF3528428.1"/>
    </source>
</evidence>